<accession>A0A1G4BFW2</accession>
<gene>
    <name evidence="1" type="ORF">CORC01_04396</name>
</gene>
<sequence length="40" mass="4507">MFCRGRNVVPHRERARAPRYVTKLFGTPWLGPHSGGTGLK</sequence>
<comment type="caution">
    <text evidence="1">The sequence shown here is derived from an EMBL/GenBank/DDBJ whole genome shotgun (WGS) entry which is preliminary data.</text>
</comment>
<name>A0A1G4BFW2_9PEZI</name>
<organism evidence="1 2">
    <name type="scientific">Colletotrichum orchidophilum</name>
    <dbReference type="NCBI Taxonomy" id="1209926"/>
    <lineage>
        <taxon>Eukaryota</taxon>
        <taxon>Fungi</taxon>
        <taxon>Dikarya</taxon>
        <taxon>Ascomycota</taxon>
        <taxon>Pezizomycotina</taxon>
        <taxon>Sordariomycetes</taxon>
        <taxon>Hypocreomycetidae</taxon>
        <taxon>Glomerellales</taxon>
        <taxon>Glomerellaceae</taxon>
        <taxon>Colletotrichum</taxon>
    </lineage>
</organism>
<protein>
    <submittedName>
        <fullName evidence="1">Uncharacterized protein</fullName>
    </submittedName>
</protein>
<keyword evidence="2" id="KW-1185">Reference proteome</keyword>
<dbReference type="RefSeq" id="XP_022477351.1">
    <property type="nucleotide sequence ID" value="XM_022616043.1"/>
</dbReference>
<evidence type="ECO:0000313" key="1">
    <source>
        <dbReference type="EMBL" id="OHF00207.1"/>
    </source>
</evidence>
<dbReference type="AlphaFoldDB" id="A0A1G4BFW2"/>
<dbReference type="EMBL" id="MJBS01000029">
    <property type="protein sequence ID" value="OHF00207.1"/>
    <property type="molecule type" value="Genomic_DNA"/>
</dbReference>
<dbReference type="GeneID" id="34557553"/>
<proteinExistence type="predicted"/>
<reference evidence="1 2" key="1">
    <citation type="submission" date="2016-09" db="EMBL/GenBank/DDBJ databases">
        <authorList>
            <person name="Capua I."/>
            <person name="De Benedictis P."/>
            <person name="Joannis T."/>
            <person name="Lombin L.H."/>
            <person name="Cattoli G."/>
        </authorList>
    </citation>
    <scope>NUCLEOTIDE SEQUENCE [LARGE SCALE GENOMIC DNA]</scope>
    <source>
        <strain evidence="1 2">IMI 309357</strain>
    </source>
</reference>
<evidence type="ECO:0000313" key="2">
    <source>
        <dbReference type="Proteomes" id="UP000176998"/>
    </source>
</evidence>
<dbReference type="Proteomes" id="UP000176998">
    <property type="component" value="Unassembled WGS sequence"/>
</dbReference>